<evidence type="ECO:0000313" key="3">
    <source>
        <dbReference type="Proteomes" id="UP000799440"/>
    </source>
</evidence>
<gene>
    <name evidence="2" type="ORF">M011DRAFT_219625</name>
</gene>
<keyword evidence="1" id="KW-0732">Signal</keyword>
<organism evidence="2 3">
    <name type="scientific">Sporormia fimetaria CBS 119925</name>
    <dbReference type="NCBI Taxonomy" id="1340428"/>
    <lineage>
        <taxon>Eukaryota</taxon>
        <taxon>Fungi</taxon>
        <taxon>Dikarya</taxon>
        <taxon>Ascomycota</taxon>
        <taxon>Pezizomycotina</taxon>
        <taxon>Dothideomycetes</taxon>
        <taxon>Pleosporomycetidae</taxon>
        <taxon>Pleosporales</taxon>
        <taxon>Sporormiaceae</taxon>
        <taxon>Sporormia</taxon>
    </lineage>
</organism>
<sequence length="113" mass="12205">MCLALVFTARVVSSQALATGIRRLSLPGGVGVGLGRPSTHAPNTKVFCENTHCAGLSAIVCSPSNGDRVKCPRWSEIVKHTRRSWVGITSSTLQRRSRGVSQYLFSRTTRCTS</sequence>
<dbReference type="AlphaFoldDB" id="A0A6A6V0X0"/>
<evidence type="ECO:0000313" key="2">
    <source>
        <dbReference type="EMBL" id="KAF2743579.1"/>
    </source>
</evidence>
<evidence type="ECO:0000256" key="1">
    <source>
        <dbReference type="SAM" id="SignalP"/>
    </source>
</evidence>
<accession>A0A6A6V0X0</accession>
<keyword evidence="3" id="KW-1185">Reference proteome</keyword>
<evidence type="ECO:0008006" key="4">
    <source>
        <dbReference type="Google" id="ProtNLM"/>
    </source>
</evidence>
<dbReference type="EMBL" id="MU006596">
    <property type="protein sequence ID" value="KAF2743579.1"/>
    <property type="molecule type" value="Genomic_DNA"/>
</dbReference>
<dbReference type="Proteomes" id="UP000799440">
    <property type="component" value="Unassembled WGS sequence"/>
</dbReference>
<feature type="chain" id="PRO_5025643713" description="Secreted protein" evidence="1">
    <location>
        <begin position="19"/>
        <end position="113"/>
    </location>
</feature>
<feature type="signal peptide" evidence="1">
    <location>
        <begin position="1"/>
        <end position="18"/>
    </location>
</feature>
<name>A0A6A6V0X0_9PLEO</name>
<proteinExistence type="predicted"/>
<reference evidence="2" key="1">
    <citation type="journal article" date="2020" name="Stud. Mycol.">
        <title>101 Dothideomycetes genomes: a test case for predicting lifestyles and emergence of pathogens.</title>
        <authorList>
            <person name="Haridas S."/>
            <person name="Albert R."/>
            <person name="Binder M."/>
            <person name="Bloem J."/>
            <person name="Labutti K."/>
            <person name="Salamov A."/>
            <person name="Andreopoulos B."/>
            <person name="Baker S."/>
            <person name="Barry K."/>
            <person name="Bills G."/>
            <person name="Bluhm B."/>
            <person name="Cannon C."/>
            <person name="Castanera R."/>
            <person name="Culley D."/>
            <person name="Daum C."/>
            <person name="Ezra D."/>
            <person name="Gonzalez J."/>
            <person name="Henrissat B."/>
            <person name="Kuo A."/>
            <person name="Liang C."/>
            <person name="Lipzen A."/>
            <person name="Lutzoni F."/>
            <person name="Magnuson J."/>
            <person name="Mondo S."/>
            <person name="Nolan M."/>
            <person name="Ohm R."/>
            <person name="Pangilinan J."/>
            <person name="Park H.-J."/>
            <person name="Ramirez L."/>
            <person name="Alfaro M."/>
            <person name="Sun H."/>
            <person name="Tritt A."/>
            <person name="Yoshinaga Y."/>
            <person name="Zwiers L.-H."/>
            <person name="Turgeon B."/>
            <person name="Goodwin S."/>
            <person name="Spatafora J."/>
            <person name="Crous P."/>
            <person name="Grigoriev I."/>
        </authorList>
    </citation>
    <scope>NUCLEOTIDE SEQUENCE</scope>
    <source>
        <strain evidence="2">CBS 119925</strain>
    </source>
</reference>
<protein>
    <recommendedName>
        <fullName evidence="4">Secreted protein</fullName>
    </recommendedName>
</protein>